<name>A0A4P6MVT2_9MICO</name>
<organism evidence="2 3">
    <name type="scientific">Janibacter limosus</name>
    <dbReference type="NCBI Taxonomy" id="53458"/>
    <lineage>
        <taxon>Bacteria</taxon>
        <taxon>Bacillati</taxon>
        <taxon>Actinomycetota</taxon>
        <taxon>Actinomycetes</taxon>
        <taxon>Micrococcales</taxon>
        <taxon>Intrasporangiaceae</taxon>
        <taxon>Janibacter</taxon>
    </lineage>
</organism>
<feature type="domain" description="DUF2231" evidence="1">
    <location>
        <begin position="52"/>
        <end position="177"/>
    </location>
</feature>
<accession>A0A4P6MVT2</accession>
<dbReference type="KEGG" id="jli:EXU32_12835"/>
<proteinExistence type="predicted"/>
<keyword evidence="3" id="KW-1185">Reference proteome</keyword>
<dbReference type="Proteomes" id="UP000290408">
    <property type="component" value="Chromosome"/>
</dbReference>
<evidence type="ECO:0000313" key="3">
    <source>
        <dbReference type="Proteomes" id="UP000290408"/>
    </source>
</evidence>
<dbReference type="Pfam" id="PF09990">
    <property type="entry name" value="DUF2231"/>
    <property type="match status" value="1"/>
</dbReference>
<reference evidence="2 3" key="1">
    <citation type="submission" date="2019-02" db="EMBL/GenBank/DDBJ databases">
        <title>Genomic data mining of an Antarctic deep-sea actinobacterium, Janibacterlimosus P3-3-X1.</title>
        <authorList>
            <person name="Liao L."/>
            <person name="Chen B."/>
        </authorList>
    </citation>
    <scope>NUCLEOTIDE SEQUENCE [LARGE SCALE GENOMIC DNA]</scope>
    <source>
        <strain evidence="2 3">P3-3-X1</strain>
    </source>
</reference>
<dbReference type="AlphaFoldDB" id="A0A4P6MVT2"/>
<dbReference type="InterPro" id="IPR019251">
    <property type="entry name" value="DUF2231_TM"/>
</dbReference>
<dbReference type="EMBL" id="CP036164">
    <property type="protein sequence ID" value="QBF47056.1"/>
    <property type="molecule type" value="Genomic_DNA"/>
</dbReference>
<dbReference type="OrthoDB" id="9795104at2"/>
<protein>
    <submittedName>
        <fullName evidence="2">(2Fe-2S)-binding protein</fullName>
    </submittedName>
</protein>
<evidence type="ECO:0000313" key="2">
    <source>
        <dbReference type="EMBL" id="QBF47056.1"/>
    </source>
</evidence>
<gene>
    <name evidence="2" type="ORF">EXU32_12835</name>
</gene>
<evidence type="ECO:0000259" key="1">
    <source>
        <dbReference type="Pfam" id="PF09990"/>
    </source>
</evidence>
<sequence>MEATSAPALVHVTRRLEDAAALDPAVEALEPHIRTLFGSGTRGAVLRGDWLGHALHPALTDVVLGTWLSASILDVTGRGQWAAPARTLVATGLLAFGPTAWTGWAQWSEAGPRDKRVGLVHAVTNAVTVGAYASSWFARRAGHDERGARLALMGAGISGVGAYLGGHLTTARRVGTRDDAYFGAPGVG</sequence>
<dbReference type="RefSeq" id="WP_130630259.1">
    <property type="nucleotide sequence ID" value="NZ_CP036164.1"/>
</dbReference>